<name>A0A1X6ZEH0_9RHOB</name>
<dbReference type="EMBL" id="FWFP01000006">
    <property type="protein sequence ID" value="SLN49043.1"/>
    <property type="molecule type" value="Genomic_DNA"/>
</dbReference>
<gene>
    <name evidence="1" type="ORF">RUM8411_02292</name>
</gene>
<reference evidence="2" key="1">
    <citation type="submission" date="2017-03" db="EMBL/GenBank/DDBJ databases">
        <authorList>
            <person name="Rodrigo-Torres L."/>
            <person name="Arahal R.D."/>
            <person name="Lucena T."/>
        </authorList>
    </citation>
    <scope>NUCLEOTIDE SEQUENCE [LARGE SCALE GENOMIC DNA]</scope>
    <source>
        <strain evidence="2">CECT 8411</strain>
    </source>
</reference>
<protein>
    <recommendedName>
        <fullName evidence="3">Co-chaperone DjlA N-terminal domain-containing protein</fullName>
    </recommendedName>
</protein>
<dbReference type="RefSeq" id="WP_143534884.1">
    <property type="nucleotide sequence ID" value="NZ_FWFP01000006.1"/>
</dbReference>
<evidence type="ECO:0000313" key="2">
    <source>
        <dbReference type="Proteomes" id="UP000193778"/>
    </source>
</evidence>
<evidence type="ECO:0000313" key="1">
    <source>
        <dbReference type="EMBL" id="SLN49043.1"/>
    </source>
</evidence>
<proteinExistence type="predicted"/>
<dbReference type="AlphaFoldDB" id="A0A1X6ZEH0"/>
<sequence length="172" mass="19056">MPILILILTAVGGAIWWWVRNNPREAINTAQDVATTLKNAPRKLAFRSVANAHPVEGIDDERIAICAIAQSFIELDDLPTSDQRQQLHVLLRSKLRCSEEEAHEMEVLGRWLMTQCNGSGGAVSRLGRRLQKIDGGASWNRLQEILMPLAGDALSRAQIEAIADLKTALRVK</sequence>
<dbReference type="Proteomes" id="UP000193778">
    <property type="component" value="Unassembled WGS sequence"/>
</dbReference>
<dbReference type="OrthoDB" id="8478875at2"/>
<organism evidence="1 2">
    <name type="scientific">Ruegeria meonggei</name>
    <dbReference type="NCBI Taxonomy" id="1446476"/>
    <lineage>
        <taxon>Bacteria</taxon>
        <taxon>Pseudomonadati</taxon>
        <taxon>Pseudomonadota</taxon>
        <taxon>Alphaproteobacteria</taxon>
        <taxon>Rhodobacterales</taxon>
        <taxon>Roseobacteraceae</taxon>
        <taxon>Ruegeria</taxon>
    </lineage>
</organism>
<keyword evidence="2" id="KW-1185">Reference proteome</keyword>
<accession>A0A1X6ZEH0</accession>
<evidence type="ECO:0008006" key="3">
    <source>
        <dbReference type="Google" id="ProtNLM"/>
    </source>
</evidence>